<protein>
    <submittedName>
        <fullName evidence="7">AslB Arylsulfatase regulator (Fe-S oxidoreductase)</fullName>
    </submittedName>
</protein>
<dbReference type="CDD" id="cd21109">
    <property type="entry name" value="SPASM"/>
    <property type="match status" value="1"/>
</dbReference>
<dbReference type="SUPFAM" id="SSF102114">
    <property type="entry name" value="Radical SAM enzymes"/>
    <property type="match status" value="1"/>
</dbReference>
<evidence type="ECO:0000256" key="3">
    <source>
        <dbReference type="ARBA" id="ARBA00023004"/>
    </source>
</evidence>
<dbReference type="CDD" id="cd01335">
    <property type="entry name" value="Radical_SAM"/>
    <property type="match status" value="1"/>
</dbReference>
<dbReference type="SFLD" id="SFLDG01067">
    <property type="entry name" value="SPASM/twitch_domain_containing"/>
    <property type="match status" value="1"/>
</dbReference>
<evidence type="ECO:0000256" key="4">
    <source>
        <dbReference type="ARBA" id="ARBA00023014"/>
    </source>
</evidence>
<reference evidence="7" key="1">
    <citation type="submission" date="2020-04" db="EMBL/GenBank/DDBJ databases">
        <authorList>
            <person name="Chiriac C."/>
            <person name="Salcher M."/>
            <person name="Ghai R."/>
            <person name="Kavagutti S V."/>
        </authorList>
    </citation>
    <scope>NUCLEOTIDE SEQUENCE</scope>
</reference>
<gene>
    <name evidence="7" type="ORF">UFOVP328_270</name>
</gene>
<evidence type="ECO:0000313" key="7">
    <source>
        <dbReference type="EMBL" id="CAB4138077.1"/>
    </source>
</evidence>
<keyword evidence="4" id="KW-0411">Iron-sulfur</keyword>
<sequence length="364" mass="42086">MSNSFICKAPWVSMAFQPEGVAPCCLYELDELETFSSSKEQFKNIKETFLAGQIPSGCNKCSQAFFENRPGYHRGFDRYTTDFKSTSIQEINVKSNNLCNLACRSCGPHFSSKWEEEFSSGIKIIKDTQLFDKLKQLDFSKLKTIRFAGGEPTLTGDHVMILQELIEIGNTDIHITLSTNLHSVTYKNVDLIELWKQFPNLQLQLSIDAIEEKARAVRSGTNWKLVTENLQKIIDNQISCYFNITVSALNIWFLEETIAWLNTNFKNIKINFFILSGPDILNVQVIPDEYKLDINNMLDRCIVKIPEMVTIKQHFNLASTSELWEHFLIYNLILDATRQETLFNNLPIKKNLIDRWTQLERRNK</sequence>
<evidence type="ECO:0000259" key="6">
    <source>
        <dbReference type="Pfam" id="PF04055"/>
    </source>
</evidence>
<evidence type="ECO:0000256" key="5">
    <source>
        <dbReference type="ARBA" id="ARBA00023601"/>
    </source>
</evidence>
<feature type="domain" description="Radical SAM core" evidence="6">
    <location>
        <begin position="97"/>
        <end position="247"/>
    </location>
</feature>
<dbReference type="PANTHER" id="PTHR43273:SF3">
    <property type="entry name" value="ANAEROBIC SULFATASE-MATURATING ENZYME HOMOLOG ASLB-RELATED"/>
    <property type="match status" value="1"/>
</dbReference>
<dbReference type="NCBIfam" id="NF033640">
    <property type="entry name" value="N_Twi_rSAM"/>
    <property type="match status" value="1"/>
</dbReference>
<keyword evidence="1" id="KW-0949">S-adenosyl-L-methionine</keyword>
<keyword evidence="2" id="KW-0479">Metal-binding</keyword>
<dbReference type="Gene3D" id="3.20.20.70">
    <property type="entry name" value="Aldolase class I"/>
    <property type="match status" value="1"/>
</dbReference>
<dbReference type="GO" id="GO:0046872">
    <property type="term" value="F:metal ion binding"/>
    <property type="evidence" value="ECO:0007669"/>
    <property type="project" value="UniProtKB-KW"/>
</dbReference>
<organism evidence="7">
    <name type="scientific">uncultured Caudovirales phage</name>
    <dbReference type="NCBI Taxonomy" id="2100421"/>
    <lineage>
        <taxon>Viruses</taxon>
        <taxon>Duplodnaviria</taxon>
        <taxon>Heunggongvirae</taxon>
        <taxon>Uroviricota</taxon>
        <taxon>Caudoviricetes</taxon>
        <taxon>Peduoviridae</taxon>
        <taxon>Maltschvirus</taxon>
        <taxon>Maltschvirus maltsch</taxon>
    </lineage>
</organism>
<dbReference type="InterPro" id="IPR058240">
    <property type="entry name" value="rSAM_sf"/>
</dbReference>
<comment type="similarity">
    <text evidence="5">Belongs to the radical SAM superfamily. Anaerobic sulfatase-maturating enzyme family.</text>
</comment>
<name>A0A6J5LYD1_9CAUD</name>
<accession>A0A6J5LYD1</accession>
<dbReference type="GO" id="GO:0051536">
    <property type="term" value="F:iron-sulfur cluster binding"/>
    <property type="evidence" value="ECO:0007669"/>
    <property type="project" value="UniProtKB-KW"/>
</dbReference>
<evidence type="ECO:0000256" key="2">
    <source>
        <dbReference type="ARBA" id="ARBA00022723"/>
    </source>
</evidence>
<dbReference type="PANTHER" id="PTHR43273">
    <property type="entry name" value="ANAEROBIC SULFATASE-MATURATING ENZYME HOMOLOG ASLB-RELATED"/>
    <property type="match status" value="1"/>
</dbReference>
<dbReference type="InterPro" id="IPR023867">
    <property type="entry name" value="Sulphatase_maturase_rSAM"/>
</dbReference>
<evidence type="ECO:0000256" key="1">
    <source>
        <dbReference type="ARBA" id="ARBA00022691"/>
    </source>
</evidence>
<dbReference type="SFLD" id="SFLDS00029">
    <property type="entry name" value="Radical_SAM"/>
    <property type="match status" value="1"/>
</dbReference>
<dbReference type="GO" id="GO:0016491">
    <property type="term" value="F:oxidoreductase activity"/>
    <property type="evidence" value="ECO:0007669"/>
    <property type="project" value="InterPro"/>
</dbReference>
<dbReference type="InterPro" id="IPR013785">
    <property type="entry name" value="Aldolase_TIM"/>
</dbReference>
<keyword evidence="3" id="KW-0408">Iron</keyword>
<dbReference type="InterPro" id="IPR007197">
    <property type="entry name" value="rSAM"/>
</dbReference>
<dbReference type="EMBL" id="LR796341">
    <property type="protein sequence ID" value="CAB4138077.1"/>
    <property type="molecule type" value="Genomic_DNA"/>
</dbReference>
<proteinExistence type="inferred from homology"/>
<dbReference type="Pfam" id="PF04055">
    <property type="entry name" value="Radical_SAM"/>
    <property type="match status" value="1"/>
</dbReference>